<sequence>MGDEEKKVVPGDLRKDATIWDGQSTELAKIARKAEGTDLNRLEAGIFMLLVGPYGQLVRQVSDRCQQGAAATAEIGNALRRIADNYERNEEVTETEFRNF</sequence>
<dbReference type="EMBL" id="AP010968">
    <property type="protein sequence ID" value="BAJ29304.1"/>
    <property type="molecule type" value="Genomic_DNA"/>
</dbReference>
<evidence type="ECO:0000313" key="1">
    <source>
        <dbReference type="EMBL" id="BAJ29304.1"/>
    </source>
</evidence>
<dbReference type="PATRIC" id="fig|452652.3.peg.3501"/>
<dbReference type="KEGG" id="ksk:KSE_34980"/>
<name>E4NDM3_KITSK</name>
<reference evidence="1 2" key="1">
    <citation type="journal article" date="2010" name="DNA Res.">
        <title>Genome sequence of Kitasatospora setae NBRC 14216T: an evolutionary snapshot of the family Streptomycetaceae.</title>
        <authorList>
            <person name="Ichikawa N."/>
            <person name="Oguchi A."/>
            <person name="Ikeda H."/>
            <person name="Ishikawa J."/>
            <person name="Kitani S."/>
            <person name="Watanabe Y."/>
            <person name="Nakamura S."/>
            <person name="Katano Y."/>
            <person name="Kishi E."/>
            <person name="Sasagawa M."/>
            <person name="Ankai A."/>
            <person name="Fukui S."/>
            <person name="Hashimoto Y."/>
            <person name="Kamata S."/>
            <person name="Otoguro M."/>
            <person name="Tanikawa S."/>
            <person name="Nihira T."/>
            <person name="Horinouchi S."/>
            <person name="Ohnishi Y."/>
            <person name="Hayakawa M."/>
            <person name="Kuzuyama T."/>
            <person name="Arisawa A."/>
            <person name="Nomoto F."/>
            <person name="Miura H."/>
            <person name="Takahashi Y."/>
            <person name="Fujita N."/>
        </authorList>
    </citation>
    <scope>NUCLEOTIDE SEQUENCE [LARGE SCALE GENOMIC DNA]</scope>
    <source>
        <strain evidence="2">ATCC 33774 / DSM 43861 / JCM 3304 / KCC A-0304 / NBRC 14216 / KM-6054</strain>
    </source>
</reference>
<proteinExistence type="predicted"/>
<dbReference type="RefSeq" id="WP_014136611.1">
    <property type="nucleotide sequence ID" value="NC_016109.1"/>
</dbReference>
<keyword evidence="2" id="KW-1185">Reference proteome</keyword>
<gene>
    <name evidence="1" type="ordered locus">KSE_34980</name>
</gene>
<dbReference type="Proteomes" id="UP000007076">
    <property type="component" value="Chromosome"/>
</dbReference>
<dbReference type="HOGENOM" id="CLU_177742_0_0_11"/>
<dbReference type="STRING" id="452652.KSE_34980"/>
<dbReference type="AlphaFoldDB" id="E4NDM3"/>
<accession>E4NDM3</accession>
<protein>
    <submittedName>
        <fullName evidence="1">Uncharacterized protein</fullName>
    </submittedName>
</protein>
<evidence type="ECO:0000313" key="2">
    <source>
        <dbReference type="Proteomes" id="UP000007076"/>
    </source>
</evidence>
<organism evidence="1 2">
    <name type="scientific">Kitasatospora setae (strain ATCC 33774 / DSM 43861 / JCM 3304 / KCC A-0304 / NBRC 14216 / KM-6054)</name>
    <name type="common">Streptomyces setae</name>
    <dbReference type="NCBI Taxonomy" id="452652"/>
    <lineage>
        <taxon>Bacteria</taxon>
        <taxon>Bacillati</taxon>
        <taxon>Actinomycetota</taxon>
        <taxon>Actinomycetes</taxon>
        <taxon>Kitasatosporales</taxon>
        <taxon>Streptomycetaceae</taxon>
        <taxon>Kitasatospora</taxon>
    </lineage>
</organism>
<dbReference type="eggNOG" id="ENOG5032AN2">
    <property type="taxonomic scope" value="Bacteria"/>
</dbReference>